<sequence length="112" mass="12544">MPRRAVFWPADVASAGDPLALGPGTGKARTAEYFAAFREGRRTGRIAGRGFRRQRAAMPELLSIRYEAMSDFFLAIPAMRENDWHNPYTMDDIRVRAPEIPPRPANAAVEAR</sequence>
<gene>
    <name evidence="1" type="ORF">HDA32_003714</name>
</gene>
<proteinExistence type="predicted"/>
<organism evidence="1 2">
    <name type="scientific">Spinactinospora alkalitolerans</name>
    <dbReference type="NCBI Taxonomy" id="687207"/>
    <lineage>
        <taxon>Bacteria</taxon>
        <taxon>Bacillati</taxon>
        <taxon>Actinomycetota</taxon>
        <taxon>Actinomycetes</taxon>
        <taxon>Streptosporangiales</taxon>
        <taxon>Nocardiopsidaceae</taxon>
        <taxon>Spinactinospora</taxon>
    </lineage>
</organism>
<name>A0A852U384_9ACTN</name>
<reference evidence="1 2" key="1">
    <citation type="submission" date="2020-07" db="EMBL/GenBank/DDBJ databases">
        <title>Sequencing the genomes of 1000 actinobacteria strains.</title>
        <authorList>
            <person name="Klenk H.-P."/>
        </authorList>
    </citation>
    <scope>NUCLEOTIDE SEQUENCE [LARGE SCALE GENOMIC DNA]</scope>
    <source>
        <strain evidence="1 2">CXB654</strain>
    </source>
</reference>
<evidence type="ECO:0000313" key="2">
    <source>
        <dbReference type="Proteomes" id="UP000589036"/>
    </source>
</evidence>
<dbReference type="Proteomes" id="UP000589036">
    <property type="component" value="Unassembled WGS sequence"/>
</dbReference>
<protein>
    <submittedName>
        <fullName evidence="1">Uncharacterized protein</fullName>
    </submittedName>
</protein>
<evidence type="ECO:0000313" key="1">
    <source>
        <dbReference type="EMBL" id="NYE48594.1"/>
    </source>
</evidence>
<dbReference type="RefSeq" id="WP_179644352.1">
    <property type="nucleotide sequence ID" value="NZ_BAAAYY010000036.1"/>
</dbReference>
<accession>A0A852U384</accession>
<dbReference type="EMBL" id="JACCCC010000001">
    <property type="protein sequence ID" value="NYE48594.1"/>
    <property type="molecule type" value="Genomic_DNA"/>
</dbReference>
<comment type="caution">
    <text evidence="1">The sequence shown here is derived from an EMBL/GenBank/DDBJ whole genome shotgun (WGS) entry which is preliminary data.</text>
</comment>
<dbReference type="AlphaFoldDB" id="A0A852U384"/>
<keyword evidence="2" id="KW-1185">Reference proteome</keyword>